<sequence>MTLVCNKSRVPNPIPIPVPSHPMEAEDTMPEPGIGPYSGKISRAQSHRTSTGSGQSISVNSIHDSRAKQDSANLGLQANKQAYPGPTLQNGGCPCATPTDRTRRLCSQDRLEGCLRSGTYPSAIEEVLVIRTQKCIEPSQEAIVRMDTAAEILQDVGGALKTTTDRCPRIQGEPQNGGDLELPARPRSNSNRCLPVELAEEGPVSSPSGAINSKGHPQDQEGSDPLNNPGNSRVAEPILVAHGDSTKQILTPQTGHFVDLDLDRLGVIRRFQEAKLGKEATKYLQKAVVTSTHKQYEWLWRQWASAKKRSAPSLPNAQQETFDIAIINTHVRSWGKTEDISPYQRNYVAAAIRYRNTAILRYHI</sequence>
<keyword evidence="3" id="KW-1185">Reference proteome</keyword>
<dbReference type="OrthoDB" id="2302676at2759"/>
<feature type="compositionally biased region" description="Polar residues" evidence="1">
    <location>
        <begin position="43"/>
        <end position="62"/>
    </location>
</feature>
<dbReference type="EMBL" id="LN733737">
    <property type="protein sequence ID" value="CEP17792.1"/>
    <property type="molecule type" value="Genomic_DNA"/>
</dbReference>
<feature type="region of interest" description="Disordered" evidence="1">
    <location>
        <begin position="164"/>
        <end position="233"/>
    </location>
</feature>
<proteinExistence type="predicted"/>
<name>A0A0B7NK41_9FUNG</name>
<evidence type="ECO:0000256" key="1">
    <source>
        <dbReference type="SAM" id="MobiDB-lite"/>
    </source>
</evidence>
<gene>
    <name evidence="2" type="primary">PARPA_12092.1 scaffold 44939</name>
</gene>
<feature type="region of interest" description="Disordered" evidence="1">
    <location>
        <begin position="1"/>
        <end position="68"/>
    </location>
</feature>
<accession>A0A0B7NK41</accession>
<evidence type="ECO:0000313" key="2">
    <source>
        <dbReference type="EMBL" id="CEP17792.1"/>
    </source>
</evidence>
<evidence type="ECO:0000313" key="3">
    <source>
        <dbReference type="Proteomes" id="UP000054107"/>
    </source>
</evidence>
<protein>
    <submittedName>
        <fullName evidence="2">Uncharacterized protein</fullName>
    </submittedName>
</protein>
<dbReference type="AlphaFoldDB" id="A0A0B7NK41"/>
<organism evidence="2 3">
    <name type="scientific">Parasitella parasitica</name>
    <dbReference type="NCBI Taxonomy" id="35722"/>
    <lineage>
        <taxon>Eukaryota</taxon>
        <taxon>Fungi</taxon>
        <taxon>Fungi incertae sedis</taxon>
        <taxon>Mucoromycota</taxon>
        <taxon>Mucoromycotina</taxon>
        <taxon>Mucoromycetes</taxon>
        <taxon>Mucorales</taxon>
        <taxon>Mucorineae</taxon>
        <taxon>Mucoraceae</taxon>
        <taxon>Parasitella</taxon>
    </lineage>
</organism>
<reference evidence="2 3" key="1">
    <citation type="submission" date="2014-09" db="EMBL/GenBank/DDBJ databases">
        <authorList>
            <person name="Ellenberger Sabrina"/>
        </authorList>
    </citation>
    <scope>NUCLEOTIDE SEQUENCE [LARGE SCALE GENOMIC DNA]</scope>
    <source>
        <strain evidence="2 3">CBS 412.66</strain>
    </source>
</reference>
<dbReference type="Proteomes" id="UP000054107">
    <property type="component" value="Unassembled WGS sequence"/>
</dbReference>